<accession>A0AAV4TEQ1</accession>
<reference evidence="1 2" key="1">
    <citation type="submission" date="2021-06" db="EMBL/GenBank/DDBJ databases">
        <title>Caerostris darwini draft genome.</title>
        <authorList>
            <person name="Kono N."/>
            <person name="Arakawa K."/>
        </authorList>
    </citation>
    <scope>NUCLEOTIDE SEQUENCE [LARGE SCALE GENOMIC DNA]</scope>
</reference>
<sequence length="141" mass="15985">MQKLDCQALKFRHEPQGMRCSVGKVVLLPLLSPPEPLQSFLPGESDDPKLFLRMTRKFNSCFQMTVYQNYEMTTYKLSSELTKRHQENNAPTVEVAIIMAGDPVDNRAIKIARHDSTVHVTSCTTISIDILAGSKWISHQH</sequence>
<evidence type="ECO:0000313" key="2">
    <source>
        <dbReference type="Proteomes" id="UP001054837"/>
    </source>
</evidence>
<name>A0AAV4TEQ1_9ARAC</name>
<dbReference type="AlphaFoldDB" id="A0AAV4TEQ1"/>
<protein>
    <submittedName>
        <fullName evidence="1">Uncharacterized protein</fullName>
    </submittedName>
</protein>
<comment type="caution">
    <text evidence="1">The sequence shown here is derived from an EMBL/GenBank/DDBJ whole genome shotgun (WGS) entry which is preliminary data.</text>
</comment>
<gene>
    <name evidence="1" type="primary">g.7098</name>
    <name evidence="1" type="ORF">CDAR_38211</name>
</gene>
<dbReference type="EMBL" id="BPLQ01009334">
    <property type="protein sequence ID" value="GIY43347.1"/>
    <property type="molecule type" value="Genomic_DNA"/>
</dbReference>
<keyword evidence="2" id="KW-1185">Reference proteome</keyword>
<proteinExistence type="predicted"/>
<organism evidence="1 2">
    <name type="scientific">Caerostris darwini</name>
    <dbReference type="NCBI Taxonomy" id="1538125"/>
    <lineage>
        <taxon>Eukaryota</taxon>
        <taxon>Metazoa</taxon>
        <taxon>Ecdysozoa</taxon>
        <taxon>Arthropoda</taxon>
        <taxon>Chelicerata</taxon>
        <taxon>Arachnida</taxon>
        <taxon>Araneae</taxon>
        <taxon>Araneomorphae</taxon>
        <taxon>Entelegynae</taxon>
        <taxon>Araneoidea</taxon>
        <taxon>Araneidae</taxon>
        <taxon>Caerostris</taxon>
    </lineage>
</organism>
<evidence type="ECO:0000313" key="1">
    <source>
        <dbReference type="EMBL" id="GIY43347.1"/>
    </source>
</evidence>
<dbReference type="Proteomes" id="UP001054837">
    <property type="component" value="Unassembled WGS sequence"/>
</dbReference>